<evidence type="ECO:0000259" key="17">
    <source>
        <dbReference type="PROSITE" id="PS51975"/>
    </source>
</evidence>
<evidence type="ECO:0000256" key="14">
    <source>
        <dbReference type="HAMAP-Rule" id="MF_00052"/>
    </source>
</evidence>
<evidence type="ECO:0000256" key="13">
    <source>
        <dbReference type="ARBA" id="ARBA00023211"/>
    </source>
</evidence>
<evidence type="ECO:0000256" key="9">
    <source>
        <dbReference type="ARBA" id="ARBA00022722"/>
    </source>
</evidence>
<dbReference type="InterPro" id="IPR036397">
    <property type="entry name" value="RNaseH_sf"/>
</dbReference>
<dbReference type="GO" id="GO:0004523">
    <property type="term" value="F:RNA-DNA hybrid ribonuclease activity"/>
    <property type="evidence" value="ECO:0007669"/>
    <property type="project" value="UniProtKB-UniRule"/>
</dbReference>
<keyword evidence="19" id="KW-1185">Reference proteome</keyword>
<name>A0A2T5IKU4_9LACT</name>
<evidence type="ECO:0000256" key="3">
    <source>
        <dbReference type="ARBA" id="ARBA00004065"/>
    </source>
</evidence>
<dbReference type="Pfam" id="PF01351">
    <property type="entry name" value="RNase_HII"/>
    <property type="match status" value="1"/>
</dbReference>
<evidence type="ECO:0000256" key="11">
    <source>
        <dbReference type="ARBA" id="ARBA00022759"/>
    </source>
</evidence>
<dbReference type="InterPro" id="IPR022898">
    <property type="entry name" value="RNase_HII"/>
</dbReference>
<keyword evidence="12 14" id="KW-0378">Hydrolase</keyword>
<protein>
    <recommendedName>
        <fullName evidence="7 14">Ribonuclease HII</fullName>
        <shortName evidence="14">RNase HII</shortName>
        <ecNumber evidence="6 14">3.1.26.4</ecNumber>
    </recommendedName>
</protein>
<organism evidence="18 19">
    <name type="scientific">Trichococcus patagoniensis</name>
    <dbReference type="NCBI Taxonomy" id="382641"/>
    <lineage>
        <taxon>Bacteria</taxon>
        <taxon>Bacillati</taxon>
        <taxon>Bacillota</taxon>
        <taxon>Bacilli</taxon>
        <taxon>Lactobacillales</taxon>
        <taxon>Carnobacteriaceae</taxon>
        <taxon>Trichococcus</taxon>
    </lineage>
</organism>
<evidence type="ECO:0000256" key="7">
    <source>
        <dbReference type="ARBA" id="ARBA00019179"/>
    </source>
</evidence>
<proteinExistence type="inferred from homology"/>
<dbReference type="EMBL" id="QAOM01000008">
    <property type="protein sequence ID" value="PTQ84448.1"/>
    <property type="molecule type" value="Genomic_DNA"/>
</dbReference>
<comment type="similarity">
    <text evidence="5 14 16">Belongs to the RNase HII family.</text>
</comment>
<dbReference type="SUPFAM" id="SSF53098">
    <property type="entry name" value="Ribonuclease H-like"/>
    <property type="match status" value="1"/>
</dbReference>
<evidence type="ECO:0000313" key="18">
    <source>
        <dbReference type="EMBL" id="PTQ84448.1"/>
    </source>
</evidence>
<evidence type="ECO:0000256" key="15">
    <source>
        <dbReference type="PROSITE-ProRule" id="PRU01319"/>
    </source>
</evidence>
<dbReference type="RefSeq" id="WP_108032476.1">
    <property type="nucleotide sequence ID" value="NZ_QAOM01000008.1"/>
</dbReference>
<comment type="cofactor">
    <cofactor evidence="2">
        <name>Mg(2+)</name>
        <dbReference type="ChEBI" id="CHEBI:18420"/>
    </cofactor>
</comment>
<feature type="binding site" evidence="14 15">
    <location>
        <position position="170"/>
    </location>
    <ligand>
        <name>a divalent metal cation</name>
        <dbReference type="ChEBI" id="CHEBI:60240"/>
    </ligand>
</feature>
<dbReference type="GO" id="GO:0003723">
    <property type="term" value="F:RNA binding"/>
    <property type="evidence" value="ECO:0007669"/>
    <property type="project" value="UniProtKB-UniRule"/>
</dbReference>
<evidence type="ECO:0000256" key="12">
    <source>
        <dbReference type="ARBA" id="ARBA00022801"/>
    </source>
</evidence>
<comment type="catalytic activity">
    <reaction evidence="1 14 15 16">
        <text>Endonucleolytic cleavage to 5'-phosphomonoester.</text>
        <dbReference type="EC" id="3.1.26.4"/>
    </reaction>
</comment>
<keyword evidence="8 14" id="KW-0963">Cytoplasm</keyword>
<evidence type="ECO:0000256" key="1">
    <source>
        <dbReference type="ARBA" id="ARBA00000077"/>
    </source>
</evidence>
<dbReference type="NCBIfam" id="NF000594">
    <property type="entry name" value="PRK00015.1-1"/>
    <property type="match status" value="1"/>
</dbReference>
<evidence type="ECO:0000256" key="5">
    <source>
        <dbReference type="ARBA" id="ARBA00007383"/>
    </source>
</evidence>
<dbReference type="GO" id="GO:0032299">
    <property type="term" value="C:ribonuclease H2 complex"/>
    <property type="evidence" value="ECO:0007669"/>
    <property type="project" value="TreeGrafter"/>
</dbReference>
<keyword evidence="10 14" id="KW-0479">Metal-binding</keyword>
<dbReference type="FunFam" id="3.30.420.10:FF:000006">
    <property type="entry name" value="Ribonuclease HII"/>
    <property type="match status" value="1"/>
</dbReference>
<dbReference type="HAMAP" id="MF_00052_B">
    <property type="entry name" value="RNase_HII_B"/>
    <property type="match status" value="1"/>
</dbReference>
<feature type="binding site" evidence="14 15">
    <location>
        <position position="80"/>
    </location>
    <ligand>
        <name>a divalent metal cation</name>
        <dbReference type="ChEBI" id="CHEBI:60240"/>
    </ligand>
</feature>
<dbReference type="Gene3D" id="3.30.420.10">
    <property type="entry name" value="Ribonuclease H-like superfamily/Ribonuclease H"/>
    <property type="match status" value="1"/>
</dbReference>
<evidence type="ECO:0000256" key="8">
    <source>
        <dbReference type="ARBA" id="ARBA00022490"/>
    </source>
</evidence>
<dbReference type="InterPro" id="IPR024567">
    <property type="entry name" value="RNase_HII/HIII_dom"/>
</dbReference>
<reference evidence="18 19" key="1">
    <citation type="submission" date="2018-04" db="EMBL/GenBank/DDBJ databases">
        <title>Genomic Encyclopedia of Archaeal and Bacterial Type Strains, Phase II (KMG-II): from individual species to whole genera.</title>
        <authorList>
            <person name="Goeker M."/>
        </authorList>
    </citation>
    <scope>NUCLEOTIDE SEQUENCE [LARGE SCALE GENOMIC DNA]</scope>
    <source>
        <strain evidence="18 19">DSM 18806</strain>
    </source>
</reference>
<evidence type="ECO:0000256" key="16">
    <source>
        <dbReference type="RuleBase" id="RU003515"/>
    </source>
</evidence>
<evidence type="ECO:0000256" key="4">
    <source>
        <dbReference type="ARBA" id="ARBA00004496"/>
    </source>
</evidence>
<dbReference type="AlphaFoldDB" id="A0A2T5IKU4"/>
<gene>
    <name evidence="14" type="primary">rnhB</name>
    <name evidence="18" type="ORF">C8U37_10815</name>
</gene>
<dbReference type="InterPro" id="IPR001352">
    <property type="entry name" value="RNase_HII/HIII"/>
</dbReference>
<evidence type="ECO:0000256" key="2">
    <source>
        <dbReference type="ARBA" id="ARBA00001946"/>
    </source>
</evidence>
<feature type="domain" description="RNase H type-2" evidence="17">
    <location>
        <begin position="73"/>
        <end position="258"/>
    </location>
</feature>
<feature type="binding site" evidence="14 15">
    <location>
        <position position="79"/>
    </location>
    <ligand>
        <name>a divalent metal cation</name>
        <dbReference type="ChEBI" id="CHEBI:60240"/>
    </ligand>
</feature>
<dbReference type="InterPro" id="IPR012337">
    <property type="entry name" value="RNaseH-like_sf"/>
</dbReference>
<keyword evidence="11 14" id="KW-0255">Endonuclease</keyword>
<dbReference type="GO" id="GO:0030145">
    <property type="term" value="F:manganese ion binding"/>
    <property type="evidence" value="ECO:0007669"/>
    <property type="project" value="UniProtKB-UniRule"/>
</dbReference>
<dbReference type="GO" id="GO:0006298">
    <property type="term" value="P:mismatch repair"/>
    <property type="evidence" value="ECO:0007669"/>
    <property type="project" value="TreeGrafter"/>
</dbReference>
<dbReference type="NCBIfam" id="NF000595">
    <property type="entry name" value="PRK00015.1-3"/>
    <property type="match status" value="1"/>
</dbReference>
<keyword evidence="9 14" id="KW-0540">Nuclease</keyword>
<comment type="subcellular location">
    <subcellularLocation>
        <location evidence="4 14">Cytoplasm</location>
    </subcellularLocation>
</comment>
<evidence type="ECO:0000256" key="10">
    <source>
        <dbReference type="ARBA" id="ARBA00022723"/>
    </source>
</evidence>
<dbReference type="GO" id="GO:0043137">
    <property type="term" value="P:DNA replication, removal of RNA primer"/>
    <property type="evidence" value="ECO:0007669"/>
    <property type="project" value="TreeGrafter"/>
</dbReference>
<dbReference type="Proteomes" id="UP000244161">
    <property type="component" value="Unassembled WGS sequence"/>
</dbReference>
<evidence type="ECO:0000256" key="6">
    <source>
        <dbReference type="ARBA" id="ARBA00012180"/>
    </source>
</evidence>
<dbReference type="GO" id="GO:0005737">
    <property type="term" value="C:cytoplasm"/>
    <property type="evidence" value="ECO:0007669"/>
    <property type="project" value="UniProtKB-SubCell"/>
</dbReference>
<accession>A0A2T5IKU4</accession>
<dbReference type="EC" id="3.1.26.4" evidence="6 14"/>
<comment type="cofactor">
    <cofactor evidence="14 15">
        <name>Mn(2+)</name>
        <dbReference type="ChEBI" id="CHEBI:29035"/>
    </cofactor>
    <cofactor evidence="14 15">
        <name>Mg(2+)</name>
        <dbReference type="ChEBI" id="CHEBI:18420"/>
    </cofactor>
    <text evidence="14 15">Manganese or magnesium. Binds 1 divalent metal ion per monomer in the absence of substrate. May bind a second metal ion after substrate binding.</text>
</comment>
<dbReference type="PROSITE" id="PS51975">
    <property type="entry name" value="RNASE_H_2"/>
    <property type="match status" value="1"/>
</dbReference>
<sequence length="258" mass="28560">MNKPLSIAAIKEQLQEIESLEDQRWETIRADARKGVQAAVKSWERNYQLDLALKERQIQMMAFEEELKSRGRLAIAGIDEVGRGPLAGPVVAAAVILPAELPFLPVNDSKQLSAKKREQLYDQIMAIADVGIGLISPETIDAVNIYQATKLAMMQAIANLKQEPDSLLIDAMKLPLPVEQQSIIKGDAKSVSIAAASIVAKVYRDRLMSEYALQYPHYGFEKNAGYGTQLHLSGLDTHGITPIHRKTFDPIKSMLRGQ</sequence>
<dbReference type="PANTHER" id="PTHR10954">
    <property type="entry name" value="RIBONUCLEASE H2 SUBUNIT A"/>
    <property type="match status" value="1"/>
</dbReference>
<dbReference type="CDD" id="cd07182">
    <property type="entry name" value="RNase_HII_bacteria_HII_like"/>
    <property type="match status" value="1"/>
</dbReference>
<evidence type="ECO:0000313" key="19">
    <source>
        <dbReference type="Proteomes" id="UP000244161"/>
    </source>
</evidence>
<dbReference type="PANTHER" id="PTHR10954:SF18">
    <property type="entry name" value="RIBONUCLEASE HII"/>
    <property type="match status" value="1"/>
</dbReference>
<comment type="caution">
    <text evidence="18">The sequence shown here is derived from an EMBL/GenBank/DDBJ whole genome shotgun (WGS) entry which is preliminary data.</text>
</comment>
<dbReference type="OrthoDB" id="9803420at2"/>
<comment type="function">
    <text evidence="3 14 16">Endonuclease that specifically degrades the RNA of RNA-DNA hybrids.</text>
</comment>
<keyword evidence="13 14" id="KW-0464">Manganese</keyword>